<dbReference type="PROSITE" id="PS51257">
    <property type="entry name" value="PROKAR_LIPOPROTEIN"/>
    <property type="match status" value="1"/>
</dbReference>
<dbReference type="InterPro" id="IPR006129">
    <property type="entry name" value="AdhesinB"/>
</dbReference>
<evidence type="ECO:0000256" key="3">
    <source>
        <dbReference type="ARBA" id="ARBA00022448"/>
    </source>
</evidence>
<dbReference type="AlphaFoldDB" id="A0A517XTI9"/>
<accession>A0A517XTI9</accession>
<keyword evidence="4" id="KW-0479">Metal-binding</keyword>
<evidence type="ECO:0000256" key="5">
    <source>
        <dbReference type="ARBA" id="ARBA00022729"/>
    </source>
</evidence>
<dbReference type="Gene3D" id="3.40.50.1980">
    <property type="entry name" value="Nitrogenase molybdenum iron protein domain"/>
    <property type="match status" value="2"/>
</dbReference>
<dbReference type="GO" id="GO:0030001">
    <property type="term" value="P:metal ion transport"/>
    <property type="evidence" value="ECO:0007669"/>
    <property type="project" value="InterPro"/>
</dbReference>
<comment type="subcellular location">
    <subcellularLocation>
        <location evidence="1">Cell envelope</location>
    </subcellularLocation>
</comment>
<dbReference type="PANTHER" id="PTHR42953">
    <property type="entry name" value="HIGH-AFFINITY ZINC UPTAKE SYSTEM PROTEIN ZNUA-RELATED"/>
    <property type="match status" value="1"/>
</dbReference>
<dbReference type="InterPro" id="IPR050492">
    <property type="entry name" value="Bact_metal-bind_prot9"/>
</dbReference>
<evidence type="ECO:0000256" key="4">
    <source>
        <dbReference type="ARBA" id="ARBA00022723"/>
    </source>
</evidence>
<proteinExistence type="inferred from homology"/>
<comment type="similarity">
    <text evidence="2 6">Belongs to the bacterial solute-binding protein 9 family.</text>
</comment>
<dbReference type="GO" id="GO:0046872">
    <property type="term" value="F:metal ion binding"/>
    <property type="evidence" value="ECO:0007669"/>
    <property type="project" value="UniProtKB-KW"/>
</dbReference>
<dbReference type="PANTHER" id="PTHR42953:SF1">
    <property type="entry name" value="METAL-BINDING PROTEIN HI_0362-RELATED"/>
    <property type="match status" value="1"/>
</dbReference>
<reference evidence="7 8" key="1">
    <citation type="submission" date="2019-02" db="EMBL/GenBank/DDBJ databases">
        <title>Deep-cultivation of Planctomycetes and their phenomic and genomic characterization uncovers novel biology.</title>
        <authorList>
            <person name="Wiegand S."/>
            <person name="Jogler M."/>
            <person name="Boedeker C."/>
            <person name="Pinto D."/>
            <person name="Vollmers J."/>
            <person name="Rivas-Marin E."/>
            <person name="Kohn T."/>
            <person name="Peeters S.H."/>
            <person name="Heuer A."/>
            <person name="Rast P."/>
            <person name="Oberbeckmann S."/>
            <person name="Bunk B."/>
            <person name="Jeske O."/>
            <person name="Meyerdierks A."/>
            <person name="Storesund J.E."/>
            <person name="Kallscheuer N."/>
            <person name="Luecker S."/>
            <person name="Lage O.M."/>
            <person name="Pohl T."/>
            <person name="Merkel B.J."/>
            <person name="Hornburger P."/>
            <person name="Mueller R.-W."/>
            <person name="Bruemmer F."/>
            <person name="Labrenz M."/>
            <person name="Spormann A.M."/>
            <person name="Op den Camp H."/>
            <person name="Overmann J."/>
            <person name="Amann R."/>
            <person name="Jetten M.S.M."/>
            <person name="Mascher T."/>
            <person name="Medema M.H."/>
            <person name="Devos D.P."/>
            <person name="Kaster A.-K."/>
            <person name="Ovreas L."/>
            <person name="Rohde M."/>
            <person name="Galperin M.Y."/>
            <person name="Jogler C."/>
        </authorList>
    </citation>
    <scope>NUCLEOTIDE SEQUENCE [LARGE SCALE GENOMIC DNA]</scope>
    <source>
        <strain evidence="7 8">ETA_A1</strain>
    </source>
</reference>
<protein>
    <submittedName>
        <fullName evidence="7">Periplasmic zinc-binding protein TroA</fullName>
    </submittedName>
</protein>
<dbReference type="PRINTS" id="PR00691">
    <property type="entry name" value="ADHESINB"/>
</dbReference>
<name>A0A517XTI9_9BACT</name>
<evidence type="ECO:0000313" key="7">
    <source>
        <dbReference type="EMBL" id="QDU20815.1"/>
    </source>
</evidence>
<keyword evidence="8" id="KW-1185">Reference proteome</keyword>
<dbReference type="EMBL" id="CP036273">
    <property type="protein sequence ID" value="QDU20815.1"/>
    <property type="molecule type" value="Genomic_DNA"/>
</dbReference>
<dbReference type="RefSeq" id="WP_145239011.1">
    <property type="nucleotide sequence ID" value="NZ_CP036273.1"/>
</dbReference>
<evidence type="ECO:0000256" key="6">
    <source>
        <dbReference type="RuleBase" id="RU003512"/>
    </source>
</evidence>
<evidence type="ECO:0000313" key="8">
    <source>
        <dbReference type="Proteomes" id="UP000319576"/>
    </source>
</evidence>
<keyword evidence="5" id="KW-0732">Signal</keyword>
<dbReference type="SUPFAM" id="SSF53807">
    <property type="entry name" value="Helical backbone' metal receptor"/>
    <property type="match status" value="1"/>
</dbReference>
<dbReference type="GO" id="GO:0007155">
    <property type="term" value="P:cell adhesion"/>
    <property type="evidence" value="ECO:0007669"/>
    <property type="project" value="InterPro"/>
</dbReference>
<sequence>MSLARWLLVLGCGVVAGCGGGGPPEFTAPPVKVVCTTTIVADLVKHVGGDRVTVDVLMGPGVDPHRYIPTAGDRAKLEGAHLVLFNGLHLEGKMTDTFEKSRRRFRAFAVTRDLPADKLRAADTDGGEHDPHVWFDVKLWAGTIGPVQTELSKLDPAGAATYSANAEAYRKELDVLDGEVRAALGRLPKERRVLVTGHDAFGYFGQAYGVEVRGLQGVSTASEVGTADLDRLADFLGSNRIPAVFTETSIRDDGLQAVLENTRKKYGHSVRLVGGDNALYSDALGAPGTPGGTYAGMVRHNVKVIVDALAN</sequence>
<dbReference type="InterPro" id="IPR006128">
    <property type="entry name" value="Lipoprotein_PsaA-like"/>
</dbReference>
<dbReference type="OrthoDB" id="9793396at2"/>
<dbReference type="GO" id="GO:0030313">
    <property type="term" value="C:cell envelope"/>
    <property type="evidence" value="ECO:0007669"/>
    <property type="project" value="UniProtKB-SubCell"/>
</dbReference>
<dbReference type="PRINTS" id="PR00690">
    <property type="entry name" value="ADHESNFAMILY"/>
</dbReference>
<dbReference type="Proteomes" id="UP000319576">
    <property type="component" value="Chromosome"/>
</dbReference>
<dbReference type="Pfam" id="PF01297">
    <property type="entry name" value="ZnuA"/>
    <property type="match status" value="1"/>
</dbReference>
<evidence type="ECO:0000256" key="2">
    <source>
        <dbReference type="ARBA" id="ARBA00011028"/>
    </source>
</evidence>
<gene>
    <name evidence="7" type="primary">troA</name>
    <name evidence="7" type="ORF">ETAA1_27760</name>
</gene>
<keyword evidence="3 6" id="KW-0813">Transport</keyword>
<dbReference type="InterPro" id="IPR006127">
    <property type="entry name" value="ZnuA-like"/>
</dbReference>
<evidence type="ECO:0000256" key="1">
    <source>
        <dbReference type="ARBA" id="ARBA00004196"/>
    </source>
</evidence>
<organism evidence="7 8">
    <name type="scientific">Urbifossiella limnaea</name>
    <dbReference type="NCBI Taxonomy" id="2528023"/>
    <lineage>
        <taxon>Bacteria</taxon>
        <taxon>Pseudomonadati</taxon>
        <taxon>Planctomycetota</taxon>
        <taxon>Planctomycetia</taxon>
        <taxon>Gemmatales</taxon>
        <taxon>Gemmataceae</taxon>
        <taxon>Urbifossiella</taxon>
    </lineage>
</organism>
<dbReference type="KEGG" id="uli:ETAA1_27760"/>